<dbReference type="SUPFAM" id="SSF48452">
    <property type="entry name" value="TPR-like"/>
    <property type="match status" value="1"/>
</dbReference>
<dbReference type="EMBL" id="BARU01000562">
    <property type="protein sequence ID" value="GAH22212.1"/>
    <property type="molecule type" value="Genomic_DNA"/>
</dbReference>
<accession>X1DPT5</accession>
<evidence type="ECO:0000313" key="1">
    <source>
        <dbReference type="EMBL" id="GAH22212.1"/>
    </source>
</evidence>
<dbReference type="Pfam" id="PF13424">
    <property type="entry name" value="TPR_12"/>
    <property type="match status" value="1"/>
</dbReference>
<reference evidence="1" key="1">
    <citation type="journal article" date="2014" name="Front. Microbiol.">
        <title>High frequency of phylogenetically diverse reductive dehalogenase-homologous genes in deep subseafloor sedimentary metagenomes.</title>
        <authorList>
            <person name="Kawai M."/>
            <person name="Futagami T."/>
            <person name="Toyoda A."/>
            <person name="Takaki Y."/>
            <person name="Nishi S."/>
            <person name="Hori S."/>
            <person name="Arai W."/>
            <person name="Tsubouchi T."/>
            <person name="Morono Y."/>
            <person name="Uchiyama I."/>
            <person name="Ito T."/>
            <person name="Fujiyama A."/>
            <person name="Inagaki F."/>
            <person name="Takami H."/>
        </authorList>
    </citation>
    <scope>NUCLEOTIDE SEQUENCE</scope>
    <source>
        <strain evidence="1">Expedition CK06-06</strain>
    </source>
</reference>
<dbReference type="PANTHER" id="PTHR12558:SF13">
    <property type="entry name" value="CELL DIVISION CYCLE PROTEIN 27 HOMOLOG"/>
    <property type="match status" value="1"/>
</dbReference>
<sequence length="225" mass="26414">MYDYLKQMWSSIRAKMSRMSRKRIILGVLLVAAVIACLAAVFTFQAHVDKITQKNFRLAISYYQQAQNGEKEEERFDRLKKAKASYEDILSNFWVKNKKEVLFYLGNCLYSLGEYEKATKVLKKFENKYADDYFAPWVLIKLASSYEQSRNYKEAIKSYQKFLEKYPESSLAPQALLGLARCQQLQGDKDKALRTYEELLSRYPLSEKRSMAEAQIQRIKTEKSH</sequence>
<comment type="caution">
    <text evidence="1">The sequence shown here is derived from an EMBL/GenBank/DDBJ whole genome shotgun (WGS) entry which is preliminary data.</text>
</comment>
<dbReference type="InterPro" id="IPR019734">
    <property type="entry name" value="TPR_rpt"/>
</dbReference>
<organism evidence="1">
    <name type="scientific">marine sediment metagenome</name>
    <dbReference type="NCBI Taxonomy" id="412755"/>
    <lineage>
        <taxon>unclassified sequences</taxon>
        <taxon>metagenomes</taxon>
        <taxon>ecological metagenomes</taxon>
    </lineage>
</organism>
<gene>
    <name evidence="1" type="ORF">S03H2_01816</name>
</gene>
<dbReference type="AlphaFoldDB" id="X1DPT5"/>
<dbReference type="PANTHER" id="PTHR12558">
    <property type="entry name" value="CELL DIVISION CYCLE 16,23,27"/>
    <property type="match status" value="1"/>
</dbReference>
<dbReference type="SMART" id="SM00028">
    <property type="entry name" value="TPR"/>
    <property type="match status" value="3"/>
</dbReference>
<dbReference type="Gene3D" id="1.25.40.10">
    <property type="entry name" value="Tetratricopeptide repeat domain"/>
    <property type="match status" value="1"/>
</dbReference>
<name>X1DPT5_9ZZZZ</name>
<protein>
    <submittedName>
        <fullName evidence="1">Uncharacterized protein</fullName>
    </submittedName>
</protein>
<proteinExistence type="predicted"/>
<dbReference type="Pfam" id="PF13174">
    <property type="entry name" value="TPR_6"/>
    <property type="match status" value="1"/>
</dbReference>
<dbReference type="InterPro" id="IPR011990">
    <property type="entry name" value="TPR-like_helical_dom_sf"/>
</dbReference>
<dbReference type="PROSITE" id="PS50005">
    <property type="entry name" value="TPR"/>
    <property type="match status" value="1"/>
</dbReference>